<keyword evidence="2" id="KW-0227">DNA damage</keyword>
<evidence type="ECO:0000256" key="7">
    <source>
        <dbReference type="ARBA" id="ARBA00023204"/>
    </source>
</evidence>
<feature type="domain" description="Helicase ATP-binding" evidence="9">
    <location>
        <begin position="282"/>
        <end position="447"/>
    </location>
</feature>
<dbReference type="Proteomes" id="UP000219440">
    <property type="component" value="Unassembled WGS sequence"/>
</dbReference>
<dbReference type="GO" id="GO:0005524">
    <property type="term" value="F:ATP binding"/>
    <property type="evidence" value="ECO:0007669"/>
    <property type="project" value="UniProtKB-KW"/>
</dbReference>
<dbReference type="Pfam" id="PF00270">
    <property type="entry name" value="DEAD"/>
    <property type="match status" value="1"/>
</dbReference>
<dbReference type="InterPro" id="IPR011545">
    <property type="entry name" value="DEAD/DEAH_box_helicase_dom"/>
</dbReference>
<evidence type="ECO:0000256" key="6">
    <source>
        <dbReference type="ARBA" id="ARBA00023125"/>
    </source>
</evidence>
<evidence type="ECO:0000256" key="8">
    <source>
        <dbReference type="ARBA" id="ARBA00049819"/>
    </source>
</evidence>
<evidence type="ECO:0000256" key="1">
    <source>
        <dbReference type="ARBA" id="ARBA00022741"/>
    </source>
</evidence>
<dbReference type="PROSITE" id="PS51194">
    <property type="entry name" value="HELICASE_CTER"/>
    <property type="match status" value="1"/>
</dbReference>
<dbReference type="Pfam" id="PF17191">
    <property type="entry name" value="RecG_wedge"/>
    <property type="match status" value="1"/>
</dbReference>
<keyword evidence="7" id="KW-0234">DNA repair</keyword>
<dbReference type="EMBL" id="OCST01000004">
    <property type="protein sequence ID" value="SOE71099.1"/>
    <property type="molecule type" value="Genomic_DNA"/>
</dbReference>
<evidence type="ECO:0000259" key="10">
    <source>
        <dbReference type="PROSITE" id="PS51194"/>
    </source>
</evidence>
<dbReference type="GO" id="GO:0016787">
    <property type="term" value="F:hydrolase activity"/>
    <property type="evidence" value="ECO:0007669"/>
    <property type="project" value="UniProtKB-KW"/>
</dbReference>
<dbReference type="GO" id="GO:0003678">
    <property type="term" value="F:DNA helicase activity"/>
    <property type="evidence" value="ECO:0007669"/>
    <property type="project" value="TreeGrafter"/>
</dbReference>
<keyword evidence="4 11" id="KW-0347">Helicase</keyword>
<dbReference type="Gene3D" id="3.40.50.300">
    <property type="entry name" value="P-loop containing nucleotide triphosphate hydrolases"/>
    <property type="match status" value="2"/>
</dbReference>
<dbReference type="InterPro" id="IPR014001">
    <property type="entry name" value="Helicase_ATP-bd"/>
</dbReference>
<evidence type="ECO:0000259" key="9">
    <source>
        <dbReference type="PROSITE" id="PS51192"/>
    </source>
</evidence>
<dbReference type="InterPro" id="IPR045562">
    <property type="entry name" value="RecG_dom3_C"/>
</dbReference>
<dbReference type="GO" id="GO:0006281">
    <property type="term" value="P:DNA repair"/>
    <property type="evidence" value="ECO:0007669"/>
    <property type="project" value="UniProtKB-KW"/>
</dbReference>
<keyword evidence="12" id="KW-1185">Reference proteome</keyword>
<evidence type="ECO:0000256" key="5">
    <source>
        <dbReference type="ARBA" id="ARBA00022840"/>
    </source>
</evidence>
<dbReference type="SUPFAM" id="SSF50249">
    <property type="entry name" value="Nucleic acid-binding proteins"/>
    <property type="match status" value="1"/>
</dbReference>
<feature type="domain" description="Helicase C-terminal" evidence="10">
    <location>
        <begin position="504"/>
        <end position="655"/>
    </location>
</feature>
<dbReference type="AlphaFoldDB" id="A0A2C8ZYC5"/>
<evidence type="ECO:0000313" key="12">
    <source>
        <dbReference type="Proteomes" id="UP000219440"/>
    </source>
</evidence>
<keyword evidence="5" id="KW-0067">ATP-binding</keyword>
<organism evidence="11 12">
    <name type="scientific">Salinibacterium xinjiangense</name>
    <dbReference type="NCBI Taxonomy" id="386302"/>
    <lineage>
        <taxon>Bacteria</taxon>
        <taxon>Bacillati</taxon>
        <taxon>Actinomycetota</taxon>
        <taxon>Actinomycetes</taxon>
        <taxon>Micrococcales</taxon>
        <taxon>Microbacteriaceae</taxon>
        <taxon>Salinibacterium</taxon>
    </lineage>
</organism>
<dbReference type="SMART" id="SM00487">
    <property type="entry name" value="DEXDc"/>
    <property type="match status" value="1"/>
</dbReference>
<proteinExistence type="predicted"/>
<name>A0A2C8ZYC5_9MICO</name>
<keyword evidence="1" id="KW-0547">Nucleotide-binding</keyword>
<evidence type="ECO:0000313" key="11">
    <source>
        <dbReference type="EMBL" id="SOE71099.1"/>
    </source>
</evidence>
<dbReference type="PANTHER" id="PTHR47964:SF1">
    <property type="entry name" value="ATP-DEPENDENT DNA HELICASE HOMOLOG RECG, CHLOROPLASTIC"/>
    <property type="match status" value="1"/>
</dbReference>
<dbReference type="SUPFAM" id="SSF52540">
    <property type="entry name" value="P-loop containing nucleoside triphosphate hydrolases"/>
    <property type="match status" value="2"/>
</dbReference>
<dbReference type="Pfam" id="PF19833">
    <property type="entry name" value="RecG_dom3_C"/>
    <property type="match status" value="1"/>
</dbReference>
<dbReference type="InterPro" id="IPR047112">
    <property type="entry name" value="RecG/Mfd"/>
</dbReference>
<keyword evidence="6" id="KW-0238">DNA-binding</keyword>
<dbReference type="Gene3D" id="2.40.50.140">
    <property type="entry name" value="Nucleic acid-binding proteins"/>
    <property type="match status" value="1"/>
</dbReference>
<evidence type="ECO:0000256" key="2">
    <source>
        <dbReference type="ARBA" id="ARBA00022763"/>
    </source>
</evidence>
<evidence type="ECO:0000256" key="3">
    <source>
        <dbReference type="ARBA" id="ARBA00022801"/>
    </source>
</evidence>
<dbReference type="PANTHER" id="PTHR47964">
    <property type="entry name" value="ATP-DEPENDENT DNA HELICASE HOMOLOG RECG, CHLOROPLASTIC"/>
    <property type="match status" value="1"/>
</dbReference>
<dbReference type="InterPro" id="IPR033454">
    <property type="entry name" value="RecG_wedge"/>
</dbReference>
<dbReference type="CDD" id="cd04488">
    <property type="entry name" value="RecG_wedge_OBF"/>
    <property type="match status" value="1"/>
</dbReference>
<dbReference type="SMART" id="SM00490">
    <property type="entry name" value="HELICc"/>
    <property type="match status" value="1"/>
</dbReference>
<dbReference type="GO" id="GO:0003677">
    <property type="term" value="F:DNA binding"/>
    <property type="evidence" value="ECO:0007669"/>
    <property type="project" value="UniProtKB-KW"/>
</dbReference>
<dbReference type="InterPro" id="IPR027417">
    <property type="entry name" value="P-loop_NTPase"/>
</dbReference>
<reference evidence="11 12" key="1">
    <citation type="submission" date="2017-09" db="EMBL/GenBank/DDBJ databases">
        <authorList>
            <person name="Ehlers B."/>
            <person name="Leendertz F.H."/>
        </authorList>
    </citation>
    <scope>NUCLEOTIDE SEQUENCE [LARGE SCALE GENOMIC DNA]</scope>
    <source>
        <strain evidence="11 12">CGMCC 1.05381</strain>
    </source>
</reference>
<gene>
    <name evidence="11" type="ORF">SAMN06296378_2399</name>
</gene>
<evidence type="ECO:0000256" key="4">
    <source>
        <dbReference type="ARBA" id="ARBA00022806"/>
    </source>
</evidence>
<dbReference type="Pfam" id="PF00271">
    <property type="entry name" value="Helicase_C"/>
    <property type="match status" value="1"/>
</dbReference>
<sequence length="728" mass="78104">MASPLDQKLADILGGRTAAAFAKGLGLETVGDLLSHYPRRYARRGELTALTHLPVDENVTIVAEVLRVMNRPMRAKRGSILEVTIGDGKGILTLTFFNQAWRANELKAGARGIFTGKVGDYRGSLQLAHPDYELFEADDETGADPERAKAWAELPIPIYGATSTVASWQIQKAIGVVLDTLDPIDDPVPVELRTTLKLMDFSRALQLVHRPTVDAEWGAARKSLRFQEAFVLQAALLQQRQRLRETAATERVAGAILDGFDATLPFTLTSDQALVGLQVADDLAAPVPMNRLVQGEVGSGKTLVALRAMLAVAESGGQSALLAPTEVLAHQHLRSIVKTLGPDLAARLRPTLLTGQLPVAERRKALLAAVSGSAHIVIGTHALLGDRVEFFDLGLVVVDEQHRFGVEQREALRLKGRQPPHVLVLTATPIPRTVAMTVFGDLDISTIAELPAGRSPIESFVVPLAEHPGWVARVWARVAEELAKGHQAFVVCPAIDATPVDATRVDDSDLPAPDAVATGAPAPRPTANVTEVLASLRANPVLAGRRIEGLHGRMPGDEKDEIMRSFAEGRIDVLVATTVIEVGVDVPNASTMVVLDSDRFGVSQLHQLRGRVGRGGVQGLALFVTGAEEESLARERVEAVASTLDGFELANKDLELRQEGDVLGRMQSGGRSSLRLVRVAKDGALIADARERAAAILAADPTLSAHPALREALDRRLDETAESFLAKN</sequence>
<accession>A0A2C8ZYC5</accession>
<dbReference type="PROSITE" id="PS51192">
    <property type="entry name" value="HELICASE_ATP_BIND_1"/>
    <property type="match status" value="1"/>
</dbReference>
<dbReference type="InterPro" id="IPR001650">
    <property type="entry name" value="Helicase_C-like"/>
</dbReference>
<protein>
    <recommendedName>
        <fullName evidence="8">Probable DNA 3'-5' helicase RecG</fullName>
    </recommendedName>
</protein>
<keyword evidence="3" id="KW-0378">Hydrolase</keyword>
<dbReference type="InterPro" id="IPR012340">
    <property type="entry name" value="NA-bd_OB-fold"/>
</dbReference>